<dbReference type="RefSeq" id="XP_038785284.1">
    <property type="nucleotide sequence ID" value="XM_038931812.1"/>
</dbReference>
<evidence type="ECO:0000313" key="1">
    <source>
        <dbReference type="EMBL" id="KAF7675002.1"/>
    </source>
</evidence>
<proteinExistence type="predicted"/>
<sequence length="85" mass="8929">MNIILGSSKSIQRCGSACARTIQNAARSAPDSQQAAQPALAETCRNLPFYYALVLQLQQELPAAMYACIRLSNGLAAVESAPSSG</sequence>
<gene>
    <name evidence="1" type="ORF">GT037_006765</name>
</gene>
<dbReference type="AlphaFoldDB" id="A0A8H7B0Z4"/>
<accession>A0A8H7B0Z4</accession>
<name>A0A8H7B0Z4_9PLEO</name>
<evidence type="ECO:0000313" key="2">
    <source>
        <dbReference type="Proteomes" id="UP000596902"/>
    </source>
</evidence>
<feature type="non-terminal residue" evidence="1">
    <location>
        <position position="1"/>
    </location>
</feature>
<reference evidence="1" key="1">
    <citation type="submission" date="2020-01" db="EMBL/GenBank/DDBJ databases">
        <authorList>
            <person name="Feng Z.H.Z."/>
        </authorList>
    </citation>
    <scope>NUCLEOTIDE SEQUENCE</scope>
    <source>
        <strain evidence="1">CBS107.38</strain>
    </source>
</reference>
<keyword evidence="2" id="KW-1185">Reference proteome</keyword>
<dbReference type="EMBL" id="JAAABM010000009">
    <property type="protein sequence ID" value="KAF7675002.1"/>
    <property type="molecule type" value="Genomic_DNA"/>
</dbReference>
<organism evidence="1 2">
    <name type="scientific">Alternaria burnsii</name>
    <dbReference type="NCBI Taxonomy" id="1187904"/>
    <lineage>
        <taxon>Eukaryota</taxon>
        <taxon>Fungi</taxon>
        <taxon>Dikarya</taxon>
        <taxon>Ascomycota</taxon>
        <taxon>Pezizomycotina</taxon>
        <taxon>Dothideomycetes</taxon>
        <taxon>Pleosporomycetidae</taxon>
        <taxon>Pleosporales</taxon>
        <taxon>Pleosporineae</taxon>
        <taxon>Pleosporaceae</taxon>
        <taxon>Alternaria</taxon>
        <taxon>Alternaria sect. Alternaria</taxon>
    </lineage>
</organism>
<dbReference type="GeneID" id="62204990"/>
<reference evidence="1" key="2">
    <citation type="submission" date="2020-08" db="EMBL/GenBank/DDBJ databases">
        <title>Draft Genome Sequence of Cumin Blight Pathogen Alternaria burnsii.</title>
        <authorList>
            <person name="Feng Z."/>
        </authorList>
    </citation>
    <scope>NUCLEOTIDE SEQUENCE</scope>
    <source>
        <strain evidence="1">CBS107.38</strain>
    </source>
</reference>
<protein>
    <submittedName>
        <fullName evidence="1">Uncharacterized protein</fullName>
    </submittedName>
</protein>
<dbReference type="Proteomes" id="UP000596902">
    <property type="component" value="Unassembled WGS sequence"/>
</dbReference>
<comment type="caution">
    <text evidence="1">The sequence shown here is derived from an EMBL/GenBank/DDBJ whole genome shotgun (WGS) entry which is preliminary data.</text>
</comment>